<evidence type="ECO:0000256" key="1">
    <source>
        <dbReference type="SAM" id="Phobius"/>
    </source>
</evidence>
<sequence length="379" mass="39810">MVDATPEGGKSRGQLWLAILVIGVLALGATLGLTARQIANADARGCAPPAAGPADGAVLAVAHKDFRLGQGLCIGVNLPAYFASERAAPRTGTAPRTATLQIFFDRHATPATLTLDIDAAGNAAKPWVGWQWTLVPLRPATTADSTEGRKWRALLTEDGIAPLRAVSIGVANKPAEADAPLPRVRATTKPVLEVFAPWLTALGAFGIIAIATGIVMACWDTGLLRDRTPLPDPADKPPFSLGRVQMAVWLVLSVGGYLAIWLITGARSGLITPGLLTLLGISGMSGLAARMIDVANPTPATAQSAGFWRDIVSEGYGATRTVAVHRLQMLAWTLILGMIFVWTVLTSFAFPDFDTNLLLLMGISSGTYLGFKFPEKGAA</sequence>
<comment type="caution">
    <text evidence="2">The sequence shown here is derived from an EMBL/GenBank/DDBJ whole genome shotgun (WGS) entry which is preliminary data.</text>
</comment>
<feature type="transmembrane region" description="Helical" evidence="1">
    <location>
        <begin position="246"/>
        <end position="264"/>
    </location>
</feature>
<dbReference type="OrthoDB" id="8453645at2"/>
<proteinExistence type="predicted"/>
<feature type="transmembrane region" description="Helical" evidence="1">
    <location>
        <begin position="195"/>
        <end position="219"/>
    </location>
</feature>
<keyword evidence="1" id="KW-0812">Transmembrane</keyword>
<feature type="transmembrane region" description="Helical" evidence="1">
    <location>
        <begin position="15"/>
        <end position="35"/>
    </location>
</feature>
<keyword evidence="3" id="KW-1185">Reference proteome</keyword>
<name>A0A4Y9EN62_9SPHN</name>
<dbReference type="RefSeq" id="WP_135246097.1">
    <property type="nucleotide sequence ID" value="NZ_SIHO01000002.1"/>
</dbReference>
<evidence type="ECO:0000313" key="3">
    <source>
        <dbReference type="Proteomes" id="UP000297737"/>
    </source>
</evidence>
<feature type="transmembrane region" description="Helical" evidence="1">
    <location>
        <begin position="270"/>
        <end position="289"/>
    </location>
</feature>
<feature type="transmembrane region" description="Helical" evidence="1">
    <location>
        <begin position="329"/>
        <end position="350"/>
    </location>
</feature>
<dbReference type="AlphaFoldDB" id="A0A4Y9EN62"/>
<keyword evidence="1" id="KW-0472">Membrane</keyword>
<evidence type="ECO:0000313" key="2">
    <source>
        <dbReference type="EMBL" id="TFU03505.1"/>
    </source>
</evidence>
<keyword evidence="1" id="KW-1133">Transmembrane helix</keyword>
<protein>
    <submittedName>
        <fullName evidence="2">Uncharacterized protein</fullName>
    </submittedName>
</protein>
<gene>
    <name evidence="2" type="ORF">EUV02_10095</name>
</gene>
<organism evidence="2 3">
    <name type="scientific">Glacieibacterium arshaanense</name>
    <dbReference type="NCBI Taxonomy" id="2511025"/>
    <lineage>
        <taxon>Bacteria</taxon>
        <taxon>Pseudomonadati</taxon>
        <taxon>Pseudomonadota</taxon>
        <taxon>Alphaproteobacteria</taxon>
        <taxon>Sphingomonadales</taxon>
        <taxon>Sphingosinicellaceae</taxon>
        <taxon>Glacieibacterium</taxon>
    </lineage>
</organism>
<dbReference type="Proteomes" id="UP000297737">
    <property type="component" value="Unassembled WGS sequence"/>
</dbReference>
<dbReference type="EMBL" id="SIHO01000002">
    <property type="protein sequence ID" value="TFU03505.1"/>
    <property type="molecule type" value="Genomic_DNA"/>
</dbReference>
<accession>A0A4Y9EN62</accession>
<reference evidence="2 3" key="1">
    <citation type="submission" date="2019-02" db="EMBL/GenBank/DDBJ databases">
        <title>Polymorphobacter sp. isolated from the lake at the Tibet of China.</title>
        <authorList>
            <person name="Li A."/>
        </authorList>
    </citation>
    <scope>NUCLEOTIDE SEQUENCE [LARGE SCALE GENOMIC DNA]</scope>
    <source>
        <strain evidence="2 3">DJ1R-1</strain>
    </source>
</reference>